<evidence type="ECO:0000256" key="2">
    <source>
        <dbReference type="ARBA" id="ARBA00012417"/>
    </source>
</evidence>
<evidence type="ECO:0000313" key="14">
    <source>
        <dbReference type="Proteomes" id="UP000177610"/>
    </source>
</evidence>
<dbReference type="InterPro" id="IPR043502">
    <property type="entry name" value="DNA/RNA_pol_sf"/>
</dbReference>
<keyword evidence="7" id="KW-0239">DNA-directed DNA polymerase</keyword>
<evidence type="ECO:0000256" key="7">
    <source>
        <dbReference type="ARBA" id="ARBA00022932"/>
    </source>
</evidence>
<evidence type="ECO:0000256" key="3">
    <source>
        <dbReference type="ARBA" id="ARBA00022679"/>
    </source>
</evidence>
<dbReference type="InterPro" id="IPR020046">
    <property type="entry name" value="5-3_exonucl_a-hlix_arch_N"/>
</dbReference>
<evidence type="ECO:0000259" key="11">
    <source>
        <dbReference type="SMART" id="SM00475"/>
    </source>
</evidence>
<dbReference type="FunFam" id="1.10.150.20:FF:000003">
    <property type="entry name" value="DNA polymerase I"/>
    <property type="match status" value="1"/>
</dbReference>
<dbReference type="Gene3D" id="1.10.150.20">
    <property type="entry name" value="5' to 3' exonuclease, C-terminal subdomain"/>
    <property type="match status" value="2"/>
</dbReference>
<dbReference type="GO" id="GO:0003677">
    <property type="term" value="F:DNA binding"/>
    <property type="evidence" value="ECO:0007669"/>
    <property type="project" value="UniProtKB-KW"/>
</dbReference>
<evidence type="ECO:0000256" key="5">
    <source>
        <dbReference type="ARBA" id="ARBA00022705"/>
    </source>
</evidence>
<sequence>MKEFKKKLLLIDGHALFHRAFHALPAMSNAEGFPTGAIFGFFSMLFKALADIKPTHAVVTFDVKGPTFRDKLAADYKATRKAPPSELMIQLPKIKEILEALEIPIYEKQGYEADDLLGIITYQTPKDVLNIIVTGDLDLLQLIDNHTEVYRFKTGFSDIQIFDIDKMVEIYGLHPTQWVDYKAIRGDLSDNIPGVPGIGEKGALDLIKTFGSLEGVYEGVERNSEKIKPGTLKKLVEGKPKAYLSQKLAHIDRKNHLDFDFEKTLLSDYEELTVMKLFHALGIKALDARLPKGHKTAAGLEVSTTVETKPNDLIKNEKQALIAAYLLNPGRRTYETDNWSELANQLKEKKLLKIYHDIEVPLMEVLEKMQKRGVKLDLKWLKDLSKQLGKRVDELTKQIYNLSGTEFNIASPIQLREVLFEKLKLTADGLRKTGKTKALSTNAEQLERLRGMHPIIDLIFEYREITKLKSTYVDALPELVGKDGRLHTTYSQTIAATGRLSSLNPNLQNIPIKTELGNEVRKAFIADKGNVLLSLDYSQIELRIAASLTDEPEMIKIFKDNIDFHTATAARIFGVGAKDVTPAQRRDAKTINFSVLYGVSAFGLSSRSAMSHEEASQHIKDYFAVFSKLKKYIDDTINQTKQDGYIRTATGRLRNFPEILASNFAVRGAAERAAFNTPIQSLAADIIKLSMIQIEKQTPEVRMLLSVHDELVFEVLKNDAEKFAQKIKKIMESVYELKVPLVVEAKAGTNWAEMEKLKI</sequence>
<dbReference type="PRINTS" id="PR00868">
    <property type="entry name" value="DNAPOLI"/>
</dbReference>
<comment type="similarity">
    <text evidence="1">Belongs to the DNA polymerase type-A family.</text>
</comment>
<dbReference type="CDD" id="cd08637">
    <property type="entry name" value="DNA_pol_A_pol_I_C"/>
    <property type="match status" value="1"/>
</dbReference>
<dbReference type="InterPro" id="IPR002298">
    <property type="entry name" value="DNA_polymerase_A"/>
</dbReference>
<keyword evidence="9" id="KW-0234">DNA repair</keyword>
<dbReference type="InterPro" id="IPR008918">
    <property type="entry name" value="HhH2"/>
</dbReference>
<dbReference type="InterPro" id="IPR001098">
    <property type="entry name" value="DNA-dir_DNA_pol_A_palm_dom"/>
</dbReference>
<dbReference type="GO" id="GO:0008409">
    <property type="term" value="F:5'-3' exonuclease activity"/>
    <property type="evidence" value="ECO:0007669"/>
    <property type="project" value="InterPro"/>
</dbReference>
<dbReference type="SUPFAM" id="SSF56672">
    <property type="entry name" value="DNA/RNA polymerases"/>
    <property type="match status" value="1"/>
</dbReference>
<dbReference type="SUPFAM" id="SSF88723">
    <property type="entry name" value="PIN domain-like"/>
    <property type="match status" value="1"/>
</dbReference>
<dbReference type="Pfam" id="PF00476">
    <property type="entry name" value="DNA_pol_A"/>
    <property type="match status" value="1"/>
</dbReference>
<dbReference type="Gene3D" id="3.30.70.370">
    <property type="match status" value="1"/>
</dbReference>
<dbReference type="InterPro" id="IPR020045">
    <property type="entry name" value="DNA_polI_H3TH"/>
</dbReference>
<dbReference type="GO" id="GO:0006261">
    <property type="term" value="P:DNA-templated DNA replication"/>
    <property type="evidence" value="ECO:0007669"/>
    <property type="project" value="InterPro"/>
</dbReference>
<feature type="domain" description="5'-3' exonuclease" evidence="11">
    <location>
        <begin position="6"/>
        <end position="267"/>
    </location>
</feature>
<dbReference type="SMART" id="SM00475">
    <property type="entry name" value="53EXOc"/>
    <property type="match status" value="1"/>
</dbReference>
<protein>
    <recommendedName>
        <fullName evidence="2">DNA-directed DNA polymerase</fullName>
        <ecNumber evidence="2">2.7.7.7</ecNumber>
    </recommendedName>
</protein>
<dbReference type="SUPFAM" id="SSF47807">
    <property type="entry name" value="5' to 3' exonuclease, C-terminal subdomain"/>
    <property type="match status" value="1"/>
</dbReference>
<proteinExistence type="inferred from homology"/>
<dbReference type="CDD" id="cd09859">
    <property type="entry name" value="PIN_53EXO"/>
    <property type="match status" value="1"/>
</dbReference>
<evidence type="ECO:0000256" key="6">
    <source>
        <dbReference type="ARBA" id="ARBA00022763"/>
    </source>
</evidence>
<evidence type="ECO:0000256" key="10">
    <source>
        <dbReference type="ARBA" id="ARBA00049244"/>
    </source>
</evidence>
<feature type="domain" description="DNA-directed DNA polymerase family A palm" evidence="12">
    <location>
        <begin position="517"/>
        <end position="719"/>
    </location>
</feature>
<dbReference type="PANTHER" id="PTHR10133:SF27">
    <property type="entry name" value="DNA POLYMERASE NU"/>
    <property type="match status" value="1"/>
</dbReference>
<dbReference type="AlphaFoldDB" id="A0A1F5N7R0"/>
<dbReference type="SMART" id="SM00482">
    <property type="entry name" value="POLAc"/>
    <property type="match status" value="1"/>
</dbReference>
<dbReference type="PANTHER" id="PTHR10133">
    <property type="entry name" value="DNA POLYMERASE I"/>
    <property type="match status" value="1"/>
</dbReference>
<keyword evidence="5" id="KW-0235">DNA replication</keyword>
<evidence type="ECO:0000256" key="4">
    <source>
        <dbReference type="ARBA" id="ARBA00022695"/>
    </source>
</evidence>
<dbReference type="GO" id="GO:0006302">
    <property type="term" value="P:double-strand break repair"/>
    <property type="evidence" value="ECO:0007669"/>
    <property type="project" value="TreeGrafter"/>
</dbReference>
<dbReference type="SMART" id="SM00279">
    <property type="entry name" value="HhH2"/>
    <property type="match status" value="1"/>
</dbReference>
<keyword evidence="8" id="KW-0238">DNA-binding</keyword>
<comment type="catalytic activity">
    <reaction evidence="10">
        <text>DNA(n) + a 2'-deoxyribonucleoside 5'-triphosphate = DNA(n+1) + diphosphate</text>
        <dbReference type="Rhea" id="RHEA:22508"/>
        <dbReference type="Rhea" id="RHEA-COMP:17339"/>
        <dbReference type="Rhea" id="RHEA-COMP:17340"/>
        <dbReference type="ChEBI" id="CHEBI:33019"/>
        <dbReference type="ChEBI" id="CHEBI:61560"/>
        <dbReference type="ChEBI" id="CHEBI:173112"/>
        <dbReference type="EC" id="2.7.7.7"/>
    </reaction>
</comment>
<comment type="caution">
    <text evidence="13">The sequence shown here is derived from an EMBL/GenBank/DDBJ whole genome shotgun (WGS) entry which is preliminary data.</text>
</comment>
<evidence type="ECO:0000313" key="13">
    <source>
        <dbReference type="EMBL" id="OGE73572.1"/>
    </source>
</evidence>
<reference evidence="13 14" key="1">
    <citation type="journal article" date="2016" name="Nat. Commun.">
        <title>Thousands of microbial genomes shed light on interconnected biogeochemical processes in an aquifer system.</title>
        <authorList>
            <person name="Anantharaman K."/>
            <person name="Brown C.T."/>
            <person name="Hug L.A."/>
            <person name="Sharon I."/>
            <person name="Castelle C.J."/>
            <person name="Probst A.J."/>
            <person name="Thomas B.C."/>
            <person name="Singh A."/>
            <person name="Wilkins M.J."/>
            <person name="Karaoz U."/>
            <person name="Brodie E.L."/>
            <person name="Williams K.H."/>
            <person name="Hubbard S.S."/>
            <person name="Banfield J.F."/>
        </authorList>
    </citation>
    <scope>NUCLEOTIDE SEQUENCE [LARGE SCALE GENOMIC DNA]</scope>
</reference>
<dbReference type="GO" id="GO:0003887">
    <property type="term" value="F:DNA-directed DNA polymerase activity"/>
    <property type="evidence" value="ECO:0007669"/>
    <property type="project" value="UniProtKB-KW"/>
</dbReference>
<dbReference type="Pfam" id="PF02739">
    <property type="entry name" value="5_3_exonuc_N"/>
    <property type="match status" value="1"/>
</dbReference>
<dbReference type="InterPro" id="IPR029060">
    <property type="entry name" value="PIN-like_dom_sf"/>
</dbReference>
<keyword evidence="6" id="KW-0227">DNA damage</keyword>
<dbReference type="InterPro" id="IPR002421">
    <property type="entry name" value="5-3_exonuclease"/>
</dbReference>
<evidence type="ECO:0000259" key="12">
    <source>
        <dbReference type="SMART" id="SM00482"/>
    </source>
</evidence>
<dbReference type="Pfam" id="PF01367">
    <property type="entry name" value="5_3_exonuc"/>
    <property type="match status" value="1"/>
</dbReference>
<dbReference type="CDD" id="cd09898">
    <property type="entry name" value="H3TH_53EXO"/>
    <property type="match status" value="1"/>
</dbReference>
<dbReference type="STRING" id="1817821.A2717_03090"/>
<organism evidence="13 14">
    <name type="scientific">Candidatus Doudnabacteria bacterium RIFCSPHIGHO2_01_FULL_41_86</name>
    <dbReference type="NCBI Taxonomy" id="1817821"/>
    <lineage>
        <taxon>Bacteria</taxon>
        <taxon>Candidatus Doudnaibacteriota</taxon>
    </lineage>
</organism>
<keyword evidence="3" id="KW-0808">Transferase</keyword>
<dbReference type="FunFam" id="1.20.1060.10:FF:000001">
    <property type="entry name" value="DNA polymerase I"/>
    <property type="match status" value="1"/>
</dbReference>
<evidence type="ECO:0000256" key="8">
    <source>
        <dbReference type="ARBA" id="ARBA00023125"/>
    </source>
</evidence>
<dbReference type="Gene3D" id="3.40.50.1010">
    <property type="entry name" value="5'-nuclease"/>
    <property type="match status" value="1"/>
</dbReference>
<dbReference type="Gene3D" id="1.20.1060.10">
    <property type="entry name" value="Taq DNA Polymerase, Chain T, domain 4"/>
    <property type="match status" value="1"/>
</dbReference>
<dbReference type="EC" id="2.7.7.7" evidence="2"/>
<accession>A0A1F5N7R0</accession>
<gene>
    <name evidence="13" type="ORF">A2717_03090</name>
</gene>
<evidence type="ECO:0000256" key="1">
    <source>
        <dbReference type="ARBA" id="ARBA00007705"/>
    </source>
</evidence>
<evidence type="ECO:0000256" key="9">
    <source>
        <dbReference type="ARBA" id="ARBA00023204"/>
    </source>
</evidence>
<dbReference type="InterPro" id="IPR036279">
    <property type="entry name" value="5-3_exonuclease_C_sf"/>
</dbReference>
<keyword evidence="4" id="KW-0548">Nucleotidyltransferase</keyword>
<dbReference type="Proteomes" id="UP000177610">
    <property type="component" value="Unassembled WGS sequence"/>
</dbReference>
<dbReference type="EMBL" id="MFEH01000007">
    <property type="protein sequence ID" value="OGE73572.1"/>
    <property type="molecule type" value="Genomic_DNA"/>
</dbReference>
<name>A0A1F5N7R0_9BACT</name>
<dbReference type="FunFam" id="1.10.150.20:FF:000002">
    <property type="entry name" value="DNA polymerase I"/>
    <property type="match status" value="1"/>
</dbReference>